<dbReference type="Proteomes" id="UP000054742">
    <property type="component" value="Unassembled WGS sequence"/>
</dbReference>
<gene>
    <name evidence="9" type="primary">msrA_1</name>
    <name evidence="7" type="synonym">msrA</name>
    <name evidence="9" type="ORF">Lbru_0120</name>
</gene>
<comment type="catalytic activity">
    <reaction evidence="4 7">
        <text>L-methionyl-[protein] + [thioredoxin]-disulfide + H2O = L-methionyl-(S)-S-oxide-[protein] + [thioredoxin]-dithiol</text>
        <dbReference type="Rhea" id="RHEA:14217"/>
        <dbReference type="Rhea" id="RHEA-COMP:10698"/>
        <dbReference type="Rhea" id="RHEA-COMP:10700"/>
        <dbReference type="Rhea" id="RHEA-COMP:12313"/>
        <dbReference type="Rhea" id="RHEA-COMP:12315"/>
        <dbReference type="ChEBI" id="CHEBI:15377"/>
        <dbReference type="ChEBI" id="CHEBI:16044"/>
        <dbReference type="ChEBI" id="CHEBI:29950"/>
        <dbReference type="ChEBI" id="CHEBI:44120"/>
        <dbReference type="ChEBI" id="CHEBI:50058"/>
        <dbReference type="EC" id="1.8.4.11"/>
    </reaction>
</comment>
<feature type="active site" evidence="7">
    <location>
        <position position="171"/>
    </location>
</feature>
<dbReference type="GO" id="GO:0033743">
    <property type="term" value="F:peptide-methionine (R)-S-oxide reductase activity"/>
    <property type="evidence" value="ECO:0007669"/>
    <property type="project" value="UniProtKB-EC"/>
</dbReference>
<dbReference type="PANTHER" id="PTHR43774:SF1">
    <property type="entry name" value="PEPTIDE METHIONINE SULFOXIDE REDUCTASE MSRA 2"/>
    <property type="match status" value="1"/>
</dbReference>
<evidence type="ECO:0000256" key="5">
    <source>
        <dbReference type="ARBA" id="ARBA00048488"/>
    </source>
</evidence>
<comment type="function">
    <text evidence="3 7">Has an important function as a repair enzyme for proteins that have been inactivated by oxidation. Catalyzes the reversible oxidation-reduction of methionine sulfoxide in proteins to methionine.</text>
</comment>
<dbReference type="NCBIfam" id="TIGR00401">
    <property type="entry name" value="msrA"/>
    <property type="match status" value="1"/>
</dbReference>
<name>A0A0W0SU36_9GAMM</name>
<comment type="similarity">
    <text evidence="7">Belongs to the MsrA Met sulfoxide reductase family.</text>
</comment>
<dbReference type="Gene3D" id="2.170.150.20">
    <property type="entry name" value="Peptide methionine sulfoxide reductase"/>
    <property type="match status" value="1"/>
</dbReference>
<feature type="domain" description="MsrB" evidence="8">
    <location>
        <begin position="36"/>
        <end position="156"/>
    </location>
</feature>
<dbReference type="GO" id="GO:0033744">
    <property type="term" value="F:L-methionine:thioredoxin-disulfide S-oxidoreductase activity"/>
    <property type="evidence" value="ECO:0007669"/>
    <property type="project" value="RHEA"/>
</dbReference>
<dbReference type="PATRIC" id="fig|29422.6.peg.123"/>
<dbReference type="InterPro" id="IPR036509">
    <property type="entry name" value="Met_Sox_Rdtase_MsrA_sf"/>
</dbReference>
<dbReference type="Gene3D" id="3.30.1060.10">
    <property type="entry name" value="Peptide methionine sulphoxide reductase MsrA"/>
    <property type="match status" value="1"/>
</dbReference>
<dbReference type="HAMAP" id="MF_01401">
    <property type="entry name" value="MsrA"/>
    <property type="match status" value="1"/>
</dbReference>
<dbReference type="SUPFAM" id="SSF55068">
    <property type="entry name" value="Peptide methionine sulfoxide reductase"/>
    <property type="match status" value="1"/>
</dbReference>
<evidence type="ECO:0000256" key="4">
    <source>
        <dbReference type="ARBA" id="ARBA00047806"/>
    </source>
</evidence>
<keyword evidence="1 7" id="KW-0560">Oxidoreductase</keyword>
<evidence type="ECO:0000256" key="6">
    <source>
        <dbReference type="ARBA" id="ARBA00048782"/>
    </source>
</evidence>
<dbReference type="PANTHER" id="PTHR43774">
    <property type="entry name" value="PEPTIDE METHIONINE SULFOXIDE REDUCTASE"/>
    <property type="match status" value="1"/>
</dbReference>
<evidence type="ECO:0000256" key="3">
    <source>
        <dbReference type="ARBA" id="ARBA00024679"/>
    </source>
</evidence>
<evidence type="ECO:0000256" key="1">
    <source>
        <dbReference type="ARBA" id="ARBA00023002"/>
    </source>
</evidence>
<keyword evidence="2" id="KW-0511">Multifunctional enzyme</keyword>
<sequence>MMRFDGAQSAIKFLVVPSSTKKNHSISLLGGIMDNFLDKTASLTPTARRIICDKATEYPFTGEYNVVAKIGSYLCRRCGLALFRAKNQFHSGCGWPSFDDDIVQAVMQVPDKDGQRTEILCERCHAHLGHVFVGENFTHANLRHCVNSASIDFVPDSEVLDTEEAIVAGGCFWGVDHFLRQLPGVLKVEVGYSGGMIREPTYEQVCRGDTGHYEVARVVYDVAKTDYHTVLKRFFEIHDPTQRSGQGPDIGHQYQSAVFYYNEEQHQEAQALIQTLRSRGYDVATRLLEAQIFWPAEGYHQNYYAKHSKAPYCHRPEPRFG</sequence>
<comment type="catalytic activity">
    <reaction evidence="6 7">
        <text>[thioredoxin]-disulfide + L-methionine + H2O = L-methionine (S)-S-oxide + [thioredoxin]-dithiol</text>
        <dbReference type="Rhea" id="RHEA:19993"/>
        <dbReference type="Rhea" id="RHEA-COMP:10698"/>
        <dbReference type="Rhea" id="RHEA-COMP:10700"/>
        <dbReference type="ChEBI" id="CHEBI:15377"/>
        <dbReference type="ChEBI" id="CHEBI:29950"/>
        <dbReference type="ChEBI" id="CHEBI:50058"/>
        <dbReference type="ChEBI" id="CHEBI:57844"/>
        <dbReference type="ChEBI" id="CHEBI:58772"/>
        <dbReference type="EC" id="1.8.4.11"/>
    </reaction>
</comment>
<dbReference type="InterPro" id="IPR002579">
    <property type="entry name" value="Met_Sox_Rdtase_MsrB_dom"/>
</dbReference>
<dbReference type="GO" id="GO:0008113">
    <property type="term" value="F:peptide-methionine (S)-S-oxide reductase activity"/>
    <property type="evidence" value="ECO:0007669"/>
    <property type="project" value="UniProtKB-UniRule"/>
</dbReference>
<dbReference type="Pfam" id="PF01625">
    <property type="entry name" value="PMSR"/>
    <property type="match status" value="1"/>
</dbReference>
<evidence type="ECO:0000313" key="10">
    <source>
        <dbReference type="Proteomes" id="UP000054742"/>
    </source>
</evidence>
<dbReference type="EC" id="1.8.4.11" evidence="7"/>
<dbReference type="PROSITE" id="PS51790">
    <property type="entry name" value="MSRB"/>
    <property type="match status" value="1"/>
</dbReference>
<reference evidence="9 10" key="1">
    <citation type="submission" date="2015-11" db="EMBL/GenBank/DDBJ databases">
        <title>Genomic analysis of 38 Legionella species identifies large and diverse effector repertoires.</title>
        <authorList>
            <person name="Burstein D."/>
            <person name="Amaro F."/>
            <person name="Zusman T."/>
            <person name="Lifshitz Z."/>
            <person name="Cohen O."/>
            <person name="Gilbert J.A."/>
            <person name="Pupko T."/>
            <person name="Shuman H.A."/>
            <person name="Segal G."/>
        </authorList>
    </citation>
    <scope>NUCLEOTIDE SEQUENCE [LARGE SCALE GENOMIC DNA]</scope>
    <source>
        <strain evidence="9 10">ATCC 43878</strain>
    </source>
</reference>
<dbReference type="InterPro" id="IPR002569">
    <property type="entry name" value="Met_Sox_Rdtase_MsrA_dom"/>
</dbReference>
<dbReference type="EMBL" id="LNXV01000003">
    <property type="protein sequence ID" value="KTC86891.1"/>
    <property type="molecule type" value="Genomic_DNA"/>
</dbReference>
<evidence type="ECO:0000256" key="7">
    <source>
        <dbReference type="HAMAP-Rule" id="MF_01401"/>
    </source>
</evidence>
<comment type="catalytic activity">
    <reaction evidence="5">
        <text>L-methionyl-[protein] + [thioredoxin]-disulfide + H2O = L-methionyl-(R)-S-oxide-[protein] + [thioredoxin]-dithiol</text>
        <dbReference type="Rhea" id="RHEA:24164"/>
        <dbReference type="Rhea" id="RHEA-COMP:10698"/>
        <dbReference type="Rhea" id="RHEA-COMP:10700"/>
        <dbReference type="Rhea" id="RHEA-COMP:12313"/>
        <dbReference type="Rhea" id="RHEA-COMP:12314"/>
        <dbReference type="ChEBI" id="CHEBI:15377"/>
        <dbReference type="ChEBI" id="CHEBI:16044"/>
        <dbReference type="ChEBI" id="CHEBI:29950"/>
        <dbReference type="ChEBI" id="CHEBI:45764"/>
        <dbReference type="ChEBI" id="CHEBI:50058"/>
        <dbReference type="EC" id="1.8.4.12"/>
    </reaction>
</comment>
<organism evidence="9 10">
    <name type="scientific">Legionella brunensis</name>
    <dbReference type="NCBI Taxonomy" id="29422"/>
    <lineage>
        <taxon>Bacteria</taxon>
        <taxon>Pseudomonadati</taxon>
        <taxon>Pseudomonadota</taxon>
        <taxon>Gammaproteobacteria</taxon>
        <taxon>Legionellales</taxon>
        <taxon>Legionellaceae</taxon>
        <taxon>Legionella</taxon>
    </lineage>
</organism>
<evidence type="ECO:0000256" key="2">
    <source>
        <dbReference type="ARBA" id="ARBA00023268"/>
    </source>
</evidence>
<evidence type="ECO:0000313" key="9">
    <source>
        <dbReference type="EMBL" id="KTC86891.1"/>
    </source>
</evidence>
<evidence type="ECO:0000259" key="8">
    <source>
        <dbReference type="PROSITE" id="PS51790"/>
    </source>
</evidence>
<dbReference type="AlphaFoldDB" id="A0A0W0SU36"/>
<keyword evidence="10" id="KW-1185">Reference proteome</keyword>
<comment type="caution">
    <text evidence="9">The sequence shown here is derived from an EMBL/GenBank/DDBJ whole genome shotgun (WGS) entry which is preliminary data.</text>
</comment>
<dbReference type="STRING" id="29422.Lbru_0120"/>
<protein>
    <recommendedName>
        <fullName evidence="7">Peptide methionine sulfoxide reductase MsrA</fullName>
        <shortName evidence="7">Protein-methionine-S-oxide reductase</shortName>
        <ecNumber evidence="7">1.8.4.11</ecNumber>
    </recommendedName>
    <alternativeName>
        <fullName evidence="7">Peptide-methionine (S)-S-oxide reductase</fullName>
        <shortName evidence="7">Peptide Met(O) reductase</shortName>
    </alternativeName>
</protein>
<dbReference type="InterPro" id="IPR011057">
    <property type="entry name" value="Mss4-like_sf"/>
</dbReference>
<dbReference type="NCBIfam" id="NF004042">
    <property type="entry name" value="PRK05550.1"/>
    <property type="match status" value="1"/>
</dbReference>
<accession>A0A0W0SU36</accession>
<dbReference type="Pfam" id="PF01641">
    <property type="entry name" value="SelR"/>
    <property type="match status" value="1"/>
</dbReference>
<proteinExistence type="inferred from homology"/>
<dbReference type="SUPFAM" id="SSF51316">
    <property type="entry name" value="Mss4-like"/>
    <property type="match status" value="1"/>
</dbReference>